<name>A0A0F0CKH5_9BACT</name>
<dbReference type="PANTHER" id="PTHR37481:SF1">
    <property type="entry name" value="LIPOPOLYSACCHARIDE EXPORT SYSTEM PROTEIN LPTC"/>
    <property type="match status" value="1"/>
</dbReference>
<comment type="caution">
    <text evidence="7">The sequence shown here is derived from an EMBL/GenBank/DDBJ whole genome shotgun (WGS) entry which is preliminary data.</text>
</comment>
<evidence type="ECO:0000256" key="3">
    <source>
        <dbReference type="ARBA" id="ARBA00022692"/>
    </source>
</evidence>
<dbReference type="InterPro" id="IPR052363">
    <property type="entry name" value="LPS_export_LptC"/>
</dbReference>
<dbReference type="Pfam" id="PF06835">
    <property type="entry name" value="LptC"/>
    <property type="match status" value="1"/>
</dbReference>
<sequence>MKIIKFIIILAVITGIAVVSQNKSRKPEIKKNLSQVESNPKKDSTEQKAYTFSIDGKTTKGVKKWHLEGTTAEMMGDEIQLGQLNAIAFGEEFSAKLVSDKGIYYRDKSLVELVGNVKVTTDEGTLLTTDSAQWSQETREITTDSIVTIVRSNMRAEGKGAIADSFKKIAKLIKNVRVAMEPSTIVYCDGPMDVNFGDNVAIFQNNVKVRDKDGELFADKLTVSFSKETKKIAEVRAKGNVKLVRGKSYTLCEEAIYTDGTRSVQFLGKPTIVIAPEEIKSSGVFTTGGFNMGNLGKR</sequence>
<dbReference type="GO" id="GO:0005886">
    <property type="term" value="C:plasma membrane"/>
    <property type="evidence" value="ECO:0007669"/>
    <property type="project" value="InterPro"/>
</dbReference>
<dbReference type="InterPro" id="IPR010664">
    <property type="entry name" value="LipoPS_assembly_LptC-rel"/>
</dbReference>
<protein>
    <submittedName>
        <fullName evidence="7">Secreted protein containing DUF1239</fullName>
    </submittedName>
</protein>
<keyword evidence="1" id="KW-1003">Cell membrane</keyword>
<dbReference type="GO" id="GO:0017089">
    <property type="term" value="F:glycolipid transfer activity"/>
    <property type="evidence" value="ECO:0007669"/>
    <property type="project" value="TreeGrafter"/>
</dbReference>
<dbReference type="AlphaFoldDB" id="A0A0F0CKH5"/>
<evidence type="ECO:0000313" key="7">
    <source>
        <dbReference type="EMBL" id="KJJ83808.1"/>
    </source>
</evidence>
<evidence type="ECO:0000256" key="1">
    <source>
        <dbReference type="ARBA" id="ARBA00022475"/>
    </source>
</evidence>
<keyword evidence="4" id="KW-1133">Transmembrane helix</keyword>
<proteinExistence type="predicted"/>
<keyword evidence="2" id="KW-0997">Cell inner membrane</keyword>
<evidence type="ECO:0000259" key="6">
    <source>
        <dbReference type="Pfam" id="PF03968"/>
    </source>
</evidence>
<dbReference type="NCBIfam" id="TIGR04409">
    <property type="entry name" value="LptC_YrbK"/>
    <property type="match status" value="1"/>
</dbReference>
<dbReference type="GO" id="GO:0030288">
    <property type="term" value="C:outer membrane-bounded periplasmic space"/>
    <property type="evidence" value="ECO:0007669"/>
    <property type="project" value="TreeGrafter"/>
</dbReference>
<evidence type="ECO:0000256" key="4">
    <source>
        <dbReference type="ARBA" id="ARBA00022989"/>
    </source>
</evidence>
<accession>A0A0F0CKH5</accession>
<dbReference type="Pfam" id="PF03968">
    <property type="entry name" value="LptD_N"/>
    <property type="match status" value="1"/>
</dbReference>
<keyword evidence="5" id="KW-0472">Membrane</keyword>
<dbReference type="InterPro" id="IPR005653">
    <property type="entry name" value="OstA-like_N"/>
</dbReference>
<feature type="domain" description="Organic solvent tolerance-like N-terminal" evidence="6">
    <location>
        <begin position="194"/>
        <end position="275"/>
    </location>
</feature>
<dbReference type="InterPro" id="IPR026265">
    <property type="entry name" value="LptC"/>
</dbReference>
<evidence type="ECO:0000256" key="5">
    <source>
        <dbReference type="ARBA" id="ARBA00023136"/>
    </source>
</evidence>
<dbReference type="Proteomes" id="UP000033428">
    <property type="component" value="Unassembled WGS sequence"/>
</dbReference>
<dbReference type="Gene3D" id="2.60.450.10">
    <property type="entry name" value="Lipopolysaccharide (LPS) transport protein A like domain"/>
    <property type="match status" value="2"/>
</dbReference>
<evidence type="ECO:0000256" key="2">
    <source>
        <dbReference type="ARBA" id="ARBA00022519"/>
    </source>
</evidence>
<keyword evidence="3" id="KW-0812">Transmembrane</keyword>
<organism evidence="7 8">
    <name type="scientific">Candidatus Omnitrophus magneticus</name>
    <dbReference type="NCBI Taxonomy" id="1609969"/>
    <lineage>
        <taxon>Bacteria</taxon>
        <taxon>Pseudomonadati</taxon>
        <taxon>Candidatus Omnitrophota</taxon>
        <taxon>Candidatus Omnitrophus</taxon>
    </lineage>
</organism>
<keyword evidence="8" id="KW-1185">Reference proteome</keyword>
<dbReference type="PANTHER" id="PTHR37481">
    <property type="entry name" value="LIPOPOLYSACCHARIDE EXPORT SYSTEM PROTEIN LPTC"/>
    <property type="match status" value="1"/>
</dbReference>
<evidence type="ECO:0000313" key="8">
    <source>
        <dbReference type="Proteomes" id="UP000033428"/>
    </source>
</evidence>
<reference evidence="7 8" key="1">
    <citation type="submission" date="2015-02" db="EMBL/GenBank/DDBJ databases">
        <title>Single-cell genomics of uncultivated deep-branching MTB reveals a conserved set of magnetosome genes.</title>
        <authorList>
            <person name="Kolinko S."/>
            <person name="Richter M."/>
            <person name="Glockner F.O."/>
            <person name="Brachmann A."/>
            <person name="Schuler D."/>
        </authorList>
    </citation>
    <scope>NUCLEOTIDE SEQUENCE [LARGE SCALE GENOMIC DNA]</scope>
    <source>
        <strain evidence="7">SKK-01</strain>
    </source>
</reference>
<dbReference type="EMBL" id="JYNY01000478">
    <property type="protein sequence ID" value="KJJ83808.1"/>
    <property type="molecule type" value="Genomic_DNA"/>
</dbReference>
<dbReference type="GO" id="GO:0015221">
    <property type="term" value="F:lipopolysaccharide transmembrane transporter activity"/>
    <property type="evidence" value="ECO:0007669"/>
    <property type="project" value="InterPro"/>
</dbReference>
<gene>
    <name evidence="7" type="ORF">OMAG_002327</name>
</gene>